<proteinExistence type="predicted"/>
<evidence type="ECO:0000313" key="2">
    <source>
        <dbReference type="EMBL" id="EGE07025.1"/>
    </source>
</evidence>
<dbReference type="HOGENOM" id="CLU_2122807_0_0_1"/>
<gene>
    <name evidence="2" type="ORF">TEQG_05858</name>
</gene>
<feature type="region of interest" description="Disordered" evidence="1">
    <location>
        <begin position="87"/>
        <end position="114"/>
    </location>
</feature>
<name>F2PYL8_TRIEC</name>
<keyword evidence="3" id="KW-1185">Reference proteome</keyword>
<reference evidence="3" key="1">
    <citation type="journal article" date="2012" name="MBio">
        <title>Comparative genome analysis of Trichophyton rubrum and related dermatophytes reveals candidate genes involved in infection.</title>
        <authorList>
            <person name="Martinez D.A."/>
            <person name="Oliver B.G."/>
            <person name="Graeser Y."/>
            <person name="Goldberg J.M."/>
            <person name="Li W."/>
            <person name="Martinez-Rossi N.M."/>
            <person name="Monod M."/>
            <person name="Shelest E."/>
            <person name="Barton R.C."/>
            <person name="Birch E."/>
            <person name="Brakhage A.A."/>
            <person name="Chen Z."/>
            <person name="Gurr S.J."/>
            <person name="Heiman D."/>
            <person name="Heitman J."/>
            <person name="Kosti I."/>
            <person name="Rossi A."/>
            <person name="Saif S."/>
            <person name="Samalova M."/>
            <person name="Saunders C.W."/>
            <person name="Shea T."/>
            <person name="Summerbell R.C."/>
            <person name="Xu J."/>
            <person name="Young S."/>
            <person name="Zeng Q."/>
            <person name="Birren B.W."/>
            <person name="Cuomo C.A."/>
            <person name="White T.C."/>
        </authorList>
    </citation>
    <scope>NUCLEOTIDE SEQUENCE [LARGE SCALE GENOMIC DNA]</scope>
    <source>
        <strain evidence="3">ATCC MYA-4606 / CBS 127.97</strain>
    </source>
</reference>
<dbReference type="EMBL" id="DS995754">
    <property type="protein sequence ID" value="EGE07025.1"/>
    <property type="molecule type" value="Genomic_DNA"/>
</dbReference>
<accession>F2PYL8</accession>
<sequence>MPLLDIASPASPPLFSSLDGGLCTRDSPASLDVRHPREKQPYWRMDVPVPWEQTSGMVKNGKVRALAIIFHAQDGVASASEESCKESIEGRFRTESPSSQDGSYSLPGQMERAC</sequence>
<evidence type="ECO:0000313" key="3">
    <source>
        <dbReference type="Proteomes" id="UP000009169"/>
    </source>
</evidence>
<dbReference type="VEuPathDB" id="FungiDB:TEQG_05858"/>
<dbReference type="Proteomes" id="UP000009169">
    <property type="component" value="Unassembled WGS sequence"/>
</dbReference>
<protein>
    <submittedName>
        <fullName evidence="2">Uncharacterized protein</fullName>
    </submittedName>
</protein>
<dbReference type="AlphaFoldDB" id="F2PYL8"/>
<evidence type="ECO:0000256" key="1">
    <source>
        <dbReference type="SAM" id="MobiDB-lite"/>
    </source>
</evidence>
<organism evidence="2 3">
    <name type="scientific">Trichophyton equinum (strain ATCC MYA-4606 / CBS 127.97)</name>
    <name type="common">Horse ringworm fungus</name>
    <dbReference type="NCBI Taxonomy" id="559882"/>
    <lineage>
        <taxon>Eukaryota</taxon>
        <taxon>Fungi</taxon>
        <taxon>Dikarya</taxon>
        <taxon>Ascomycota</taxon>
        <taxon>Pezizomycotina</taxon>
        <taxon>Eurotiomycetes</taxon>
        <taxon>Eurotiomycetidae</taxon>
        <taxon>Onygenales</taxon>
        <taxon>Arthrodermataceae</taxon>
        <taxon>Trichophyton</taxon>
    </lineage>
</organism>